<dbReference type="InterPro" id="IPR013249">
    <property type="entry name" value="RNA_pol_sigma70_r4_t2"/>
</dbReference>
<feature type="domain" description="RNA polymerase sigma factor 70 region 4 type 2" evidence="5">
    <location>
        <begin position="124"/>
        <end position="176"/>
    </location>
</feature>
<dbReference type="Proteomes" id="UP001166293">
    <property type="component" value="Unassembled WGS sequence"/>
</dbReference>
<evidence type="ECO:0000313" key="6">
    <source>
        <dbReference type="EMBL" id="MBV2361296.1"/>
    </source>
</evidence>
<comment type="caution">
    <text evidence="6">The sequence shown here is derived from an EMBL/GenBank/DDBJ whole genome shotgun (WGS) entry which is preliminary data.</text>
</comment>
<dbReference type="InterPro" id="IPR007627">
    <property type="entry name" value="RNA_pol_sigma70_r2"/>
</dbReference>
<evidence type="ECO:0000313" key="7">
    <source>
        <dbReference type="Proteomes" id="UP001166293"/>
    </source>
</evidence>
<dbReference type="RefSeq" id="WP_217779620.1">
    <property type="nucleotide sequence ID" value="NZ_JAHRWL010000002.1"/>
</dbReference>
<keyword evidence="3" id="KW-0804">Transcription</keyword>
<keyword evidence="1" id="KW-0805">Transcription regulation</keyword>
<organism evidence="6 7">
    <name type="scientific">Thalassococcus arenae</name>
    <dbReference type="NCBI Taxonomy" id="2851652"/>
    <lineage>
        <taxon>Bacteria</taxon>
        <taxon>Pseudomonadati</taxon>
        <taxon>Pseudomonadota</taxon>
        <taxon>Alphaproteobacteria</taxon>
        <taxon>Rhodobacterales</taxon>
        <taxon>Roseobacteraceae</taxon>
        <taxon>Thalassococcus</taxon>
    </lineage>
</organism>
<gene>
    <name evidence="6" type="ORF">KUH32_16140</name>
</gene>
<feature type="domain" description="RNA polymerase sigma-70 region 2" evidence="4">
    <location>
        <begin position="25"/>
        <end position="90"/>
    </location>
</feature>
<dbReference type="Pfam" id="PF04542">
    <property type="entry name" value="Sigma70_r2"/>
    <property type="match status" value="1"/>
</dbReference>
<keyword evidence="2" id="KW-0731">Sigma factor</keyword>
<dbReference type="PANTHER" id="PTHR43133:SF62">
    <property type="entry name" value="RNA POLYMERASE SIGMA FACTOR SIGZ"/>
    <property type="match status" value="1"/>
</dbReference>
<protein>
    <submittedName>
        <fullName evidence="6">Sigma-70 family RNA polymerase sigma factor</fullName>
    </submittedName>
</protein>
<dbReference type="NCBIfam" id="TIGR02937">
    <property type="entry name" value="sigma70-ECF"/>
    <property type="match status" value="1"/>
</dbReference>
<evidence type="ECO:0000256" key="2">
    <source>
        <dbReference type="ARBA" id="ARBA00023082"/>
    </source>
</evidence>
<accession>A0ABS6NB95</accession>
<dbReference type="Pfam" id="PF08281">
    <property type="entry name" value="Sigma70_r4_2"/>
    <property type="match status" value="1"/>
</dbReference>
<reference evidence="6" key="1">
    <citation type="submission" date="2021-06" db="EMBL/GenBank/DDBJ databases">
        <title>Thalassococcus sp. CAU 1522 isolated from sea sand, Republic of Korea.</title>
        <authorList>
            <person name="Kim W."/>
        </authorList>
    </citation>
    <scope>NUCLEOTIDE SEQUENCE</scope>
    <source>
        <strain evidence="6">CAU 1522</strain>
    </source>
</reference>
<proteinExistence type="predicted"/>
<keyword evidence="7" id="KW-1185">Reference proteome</keyword>
<sequence length="182" mass="20280">MSPQDEIEGLIARVAMGNREAFRRLYGRTSAKLFGICLRVLNDKELAEEALQEVYVTIWRKAGMYREGVASPMTWLITLARNAAVDRRRRIGGLPLDGDGQAIERLRDPAPGPEAQAVARSEARALQACLDTLNPDHAAMIRSVYLDGATYAEMAAAHGAKLNTVRTWLRRSLMQLRECLSR</sequence>
<evidence type="ECO:0000256" key="3">
    <source>
        <dbReference type="ARBA" id="ARBA00023163"/>
    </source>
</evidence>
<dbReference type="PANTHER" id="PTHR43133">
    <property type="entry name" value="RNA POLYMERASE ECF-TYPE SIGMA FACTO"/>
    <property type="match status" value="1"/>
</dbReference>
<name>A0ABS6NB95_9RHOB</name>
<dbReference type="EMBL" id="JAHRWL010000002">
    <property type="protein sequence ID" value="MBV2361296.1"/>
    <property type="molecule type" value="Genomic_DNA"/>
</dbReference>
<dbReference type="InterPro" id="IPR014284">
    <property type="entry name" value="RNA_pol_sigma-70_dom"/>
</dbReference>
<evidence type="ECO:0000259" key="4">
    <source>
        <dbReference type="Pfam" id="PF04542"/>
    </source>
</evidence>
<evidence type="ECO:0000259" key="5">
    <source>
        <dbReference type="Pfam" id="PF08281"/>
    </source>
</evidence>
<dbReference type="InterPro" id="IPR039425">
    <property type="entry name" value="RNA_pol_sigma-70-like"/>
</dbReference>
<evidence type="ECO:0000256" key="1">
    <source>
        <dbReference type="ARBA" id="ARBA00023015"/>
    </source>
</evidence>